<protein>
    <submittedName>
        <fullName evidence="1">Uncharacterized protein</fullName>
    </submittedName>
</protein>
<gene>
    <name evidence="1" type="ORF">TM448A06204_0002</name>
</gene>
<sequence length="55" mass="6391">MTRIFTIKETPNEQGFDRYFVVADSGKPYEEARRIPTSNKVVLFKALAEWILEGK</sequence>
<dbReference type="EMBL" id="MT144551">
    <property type="protein sequence ID" value="QJA54925.1"/>
    <property type="molecule type" value="Genomic_DNA"/>
</dbReference>
<dbReference type="AlphaFoldDB" id="A0A6H2A5V9"/>
<proteinExistence type="predicted"/>
<name>A0A6H2A5V9_9ZZZZ</name>
<organism evidence="1">
    <name type="scientific">viral metagenome</name>
    <dbReference type="NCBI Taxonomy" id="1070528"/>
    <lineage>
        <taxon>unclassified sequences</taxon>
        <taxon>metagenomes</taxon>
        <taxon>organismal metagenomes</taxon>
    </lineage>
</organism>
<evidence type="ECO:0000313" key="1">
    <source>
        <dbReference type="EMBL" id="QJA54925.1"/>
    </source>
</evidence>
<reference evidence="1" key="1">
    <citation type="submission" date="2020-03" db="EMBL/GenBank/DDBJ databases">
        <title>The deep terrestrial virosphere.</title>
        <authorList>
            <person name="Holmfeldt K."/>
            <person name="Nilsson E."/>
            <person name="Simone D."/>
            <person name="Lopez-Fernandez M."/>
            <person name="Wu X."/>
            <person name="de Brujin I."/>
            <person name="Lundin D."/>
            <person name="Andersson A."/>
            <person name="Bertilsson S."/>
            <person name="Dopson M."/>
        </authorList>
    </citation>
    <scope>NUCLEOTIDE SEQUENCE</scope>
    <source>
        <strain evidence="1">TM448A06204</strain>
    </source>
</reference>
<accession>A0A6H2A5V9</accession>